<dbReference type="InterPro" id="IPR008203">
    <property type="entry name" value="AF2212-like"/>
</dbReference>
<dbReference type="AlphaFoldDB" id="A0A2A6RM02"/>
<feature type="transmembrane region" description="Helical" evidence="8">
    <location>
        <begin position="575"/>
        <end position="596"/>
    </location>
</feature>
<feature type="transmembrane region" description="Helical" evidence="8">
    <location>
        <begin position="144"/>
        <end position="163"/>
    </location>
</feature>
<comment type="subcellular location">
    <subcellularLocation>
        <location evidence="1">Cell membrane</location>
        <topology evidence="1">Multi-pass membrane protein</topology>
    </subcellularLocation>
</comment>
<evidence type="ECO:0000256" key="7">
    <source>
        <dbReference type="ARBA" id="ARBA00023136"/>
    </source>
</evidence>
<dbReference type="Proteomes" id="UP000220527">
    <property type="component" value="Unassembled WGS sequence"/>
</dbReference>
<reference evidence="11" key="1">
    <citation type="submission" date="2017-08" db="EMBL/GenBank/DDBJ databases">
        <authorList>
            <person name="Grouzdev D.S."/>
            <person name="Gaisin V.A."/>
            <person name="Rysina M.S."/>
            <person name="Gorlenko V.M."/>
        </authorList>
    </citation>
    <scope>NUCLEOTIDE SEQUENCE [LARGE SCALE GENOMIC DNA]</scope>
    <source>
        <strain evidence="11">Kir15-3F</strain>
    </source>
</reference>
<keyword evidence="2" id="KW-1003">Cell membrane</keyword>
<dbReference type="EMBL" id="NQWI01000018">
    <property type="protein sequence ID" value="PDW03955.1"/>
    <property type="molecule type" value="Genomic_DNA"/>
</dbReference>
<keyword evidence="5 8" id="KW-0812">Transmembrane</keyword>
<evidence type="ECO:0000256" key="3">
    <source>
        <dbReference type="ARBA" id="ARBA00022676"/>
    </source>
</evidence>
<dbReference type="PANTHER" id="PTHR33908">
    <property type="entry name" value="MANNOSYLTRANSFERASE YKCB-RELATED"/>
    <property type="match status" value="1"/>
</dbReference>
<evidence type="ECO:0000256" key="5">
    <source>
        <dbReference type="ARBA" id="ARBA00022692"/>
    </source>
</evidence>
<feature type="transmembrane region" description="Helical" evidence="8">
    <location>
        <begin position="175"/>
        <end position="194"/>
    </location>
</feature>
<feature type="transmembrane region" description="Helical" evidence="8">
    <location>
        <begin position="71"/>
        <end position="89"/>
    </location>
</feature>
<comment type="caution">
    <text evidence="10">The sequence shown here is derived from an EMBL/GenBank/DDBJ whole genome shotgun (WGS) entry which is preliminary data.</text>
</comment>
<accession>A0A2A6RM02</accession>
<keyword evidence="4" id="KW-0808">Transferase</keyword>
<protein>
    <recommendedName>
        <fullName evidence="9">Glycosyltransferase RgtA/B/C/D-like domain-containing protein</fullName>
    </recommendedName>
</protein>
<keyword evidence="11" id="KW-1185">Reference proteome</keyword>
<evidence type="ECO:0000256" key="2">
    <source>
        <dbReference type="ARBA" id="ARBA00022475"/>
    </source>
</evidence>
<proteinExistence type="predicted"/>
<evidence type="ECO:0000313" key="10">
    <source>
        <dbReference type="EMBL" id="PDW03955.1"/>
    </source>
</evidence>
<feature type="transmembrane region" description="Helical" evidence="8">
    <location>
        <begin position="545"/>
        <end position="568"/>
    </location>
</feature>
<dbReference type="RefSeq" id="WP_097643235.1">
    <property type="nucleotide sequence ID" value="NZ_NQWI01000018.1"/>
</dbReference>
<keyword evidence="3" id="KW-0328">Glycosyltransferase</keyword>
<dbReference type="Pfam" id="PF13231">
    <property type="entry name" value="PMT_2"/>
    <property type="match status" value="1"/>
</dbReference>
<feature type="domain" description="Glycosyltransferase RgtA/B/C/D-like" evidence="9">
    <location>
        <begin position="263"/>
        <end position="422"/>
    </location>
</feature>
<evidence type="ECO:0000313" key="11">
    <source>
        <dbReference type="Proteomes" id="UP000220527"/>
    </source>
</evidence>
<dbReference type="SUPFAM" id="SSF141694">
    <property type="entry name" value="AF2212/PG0164-like"/>
    <property type="match status" value="1"/>
</dbReference>
<dbReference type="InterPro" id="IPR050297">
    <property type="entry name" value="LipidA_mod_glycosyltrf_83"/>
</dbReference>
<evidence type="ECO:0000256" key="8">
    <source>
        <dbReference type="SAM" id="Phobius"/>
    </source>
</evidence>
<feature type="transmembrane region" description="Helical" evidence="8">
    <location>
        <begin position="515"/>
        <end position="533"/>
    </location>
</feature>
<dbReference type="PANTHER" id="PTHR33908:SF3">
    <property type="entry name" value="UNDECAPRENYL PHOSPHATE-ALPHA-4-AMINO-4-DEOXY-L-ARABINOSE ARABINOSYL TRANSFERASE"/>
    <property type="match status" value="1"/>
</dbReference>
<dbReference type="OrthoDB" id="136622at2"/>
<feature type="transmembrane region" description="Helical" evidence="8">
    <location>
        <begin position="95"/>
        <end position="115"/>
    </location>
</feature>
<keyword evidence="7 8" id="KW-0472">Membrane</keyword>
<sequence length="719" mass="79603">MKQHEDSPQAPSATAHPLQGQQLETLYARGVLHPMKPLDLPEGSRVHLHVEAVEAPAPIAPALLRHTRWRMLVLSLVALMLAGLAQQQFLTVRQWDWTAVGMAVAAALLLAGAFWRQPIWLLRDGPPPEQHQAELIPQPVAGRAGWIAAALMLMLLVLVALGYDRIGEPRPHLNWTFIPWLLSIGCLFAAVGGWQLPSLARPPTKVLLLGLGLALLTLVLRLWNVGHLPPTLGGDEGSQGLEAVAVLEGRINNPFTTGWLGVPTMSFYFNAPTIALLGQNATALRLPWAIIGSLTVLVSYFLVARLYGRGLALLSAALLAAYHYHIHFSRLGSNQIADGLFASLALLFLYRGYDRRTQFDWALCGLVIGVAQFFYAGARFTIILSGAVILLLLLRDGRSFLRQHGWGVATLLAVALLTAAPMIQYAFRFPDDYNARVNAVGIFQSGWLEREQELTDSSQLEIIFQQFQRAVLAYNAYPDRIAWYGIPDPLFDWAYGTLFLLGIGFAGTRLLDRRIFPLVAWWGGAILMGGMLTDTTPSSQRLITTAIPAIIFVALGLVLVAQGLGAFLGPLRQRILVPTLTLITLGLMATSIHYYFMDYTPRRIYGNPNAVVATELAHHANAAFEPNTRVLFMGWPRMSINFGSFPYLAPHVERIDILEPISAPPAPDLRSPIYPTLFVILPEREHELAYIRETFPDGRVEVVASPLEERMLYMIYWLP</sequence>
<feature type="transmembrane region" description="Helical" evidence="8">
    <location>
        <begin position="307"/>
        <end position="324"/>
    </location>
</feature>
<evidence type="ECO:0000256" key="4">
    <source>
        <dbReference type="ARBA" id="ARBA00022679"/>
    </source>
</evidence>
<feature type="transmembrane region" description="Helical" evidence="8">
    <location>
        <begin position="406"/>
        <end position="427"/>
    </location>
</feature>
<dbReference type="GO" id="GO:0005886">
    <property type="term" value="C:plasma membrane"/>
    <property type="evidence" value="ECO:0007669"/>
    <property type="project" value="UniProtKB-SubCell"/>
</dbReference>
<dbReference type="GO" id="GO:0010041">
    <property type="term" value="P:response to iron(III) ion"/>
    <property type="evidence" value="ECO:0007669"/>
    <property type="project" value="TreeGrafter"/>
</dbReference>
<gene>
    <name evidence="10" type="ORF">CJ255_06265</name>
</gene>
<feature type="transmembrane region" description="Helical" evidence="8">
    <location>
        <begin position="490"/>
        <end position="508"/>
    </location>
</feature>
<dbReference type="GO" id="GO:0016763">
    <property type="term" value="F:pentosyltransferase activity"/>
    <property type="evidence" value="ECO:0007669"/>
    <property type="project" value="TreeGrafter"/>
</dbReference>
<name>A0A2A6RM02_9CHLR</name>
<organism evidence="10 11">
    <name type="scientific">Candidatus Viridilinea mediisalina</name>
    <dbReference type="NCBI Taxonomy" id="2024553"/>
    <lineage>
        <taxon>Bacteria</taxon>
        <taxon>Bacillati</taxon>
        <taxon>Chloroflexota</taxon>
        <taxon>Chloroflexia</taxon>
        <taxon>Chloroflexales</taxon>
        <taxon>Chloroflexineae</taxon>
        <taxon>Oscillochloridaceae</taxon>
        <taxon>Candidatus Viridilinea</taxon>
    </lineage>
</organism>
<feature type="transmembrane region" description="Helical" evidence="8">
    <location>
        <begin position="284"/>
        <end position="301"/>
    </location>
</feature>
<keyword evidence="6 8" id="KW-1133">Transmembrane helix</keyword>
<evidence type="ECO:0000259" key="9">
    <source>
        <dbReference type="Pfam" id="PF13231"/>
    </source>
</evidence>
<evidence type="ECO:0000256" key="1">
    <source>
        <dbReference type="ARBA" id="ARBA00004651"/>
    </source>
</evidence>
<dbReference type="Pfam" id="PF01954">
    <property type="entry name" value="AF2212-like"/>
    <property type="match status" value="1"/>
</dbReference>
<feature type="transmembrane region" description="Helical" evidence="8">
    <location>
        <begin position="206"/>
        <end position="223"/>
    </location>
</feature>
<dbReference type="GO" id="GO:0009103">
    <property type="term" value="P:lipopolysaccharide biosynthetic process"/>
    <property type="evidence" value="ECO:0007669"/>
    <property type="project" value="UniProtKB-ARBA"/>
</dbReference>
<feature type="transmembrane region" description="Helical" evidence="8">
    <location>
        <begin position="373"/>
        <end position="394"/>
    </location>
</feature>
<dbReference type="InterPro" id="IPR038731">
    <property type="entry name" value="RgtA/B/C-like"/>
</dbReference>
<evidence type="ECO:0000256" key="6">
    <source>
        <dbReference type="ARBA" id="ARBA00022989"/>
    </source>
</evidence>